<organism evidence="2">
    <name type="scientific">marine sediment metagenome</name>
    <dbReference type="NCBI Taxonomy" id="412755"/>
    <lineage>
        <taxon>unclassified sequences</taxon>
        <taxon>metagenomes</taxon>
        <taxon>ecological metagenomes</taxon>
    </lineage>
</organism>
<gene>
    <name evidence="2" type="ORF">LCGC14_2622070</name>
</gene>
<name>A0A0F9CDV0_9ZZZZ</name>
<accession>A0A0F9CDV0</accession>
<keyword evidence="1" id="KW-1133">Transmembrane helix</keyword>
<protein>
    <submittedName>
        <fullName evidence="2">Uncharacterized protein</fullName>
    </submittedName>
</protein>
<dbReference type="AlphaFoldDB" id="A0A0F9CDV0"/>
<keyword evidence="1" id="KW-0472">Membrane</keyword>
<proteinExistence type="predicted"/>
<evidence type="ECO:0000313" key="2">
    <source>
        <dbReference type="EMBL" id="KKL03841.1"/>
    </source>
</evidence>
<feature type="transmembrane region" description="Helical" evidence="1">
    <location>
        <begin position="6"/>
        <end position="24"/>
    </location>
</feature>
<reference evidence="2" key="1">
    <citation type="journal article" date="2015" name="Nature">
        <title>Complex archaea that bridge the gap between prokaryotes and eukaryotes.</title>
        <authorList>
            <person name="Spang A."/>
            <person name="Saw J.H."/>
            <person name="Jorgensen S.L."/>
            <person name="Zaremba-Niedzwiedzka K."/>
            <person name="Martijn J."/>
            <person name="Lind A.E."/>
            <person name="van Eijk R."/>
            <person name="Schleper C."/>
            <person name="Guy L."/>
            <person name="Ettema T.J."/>
        </authorList>
    </citation>
    <scope>NUCLEOTIDE SEQUENCE</scope>
</reference>
<sequence>MSGLLILLKLALAAYLYVILRAIWVSYKKTKLRSEHPDFKYKFVDKSEILFNKFWVWDFEQFYERDYVRELEEDEEEMRPWD</sequence>
<evidence type="ECO:0000256" key="1">
    <source>
        <dbReference type="SAM" id="Phobius"/>
    </source>
</evidence>
<dbReference type="EMBL" id="LAZR01044770">
    <property type="protein sequence ID" value="KKL03841.1"/>
    <property type="molecule type" value="Genomic_DNA"/>
</dbReference>
<keyword evidence="1" id="KW-0812">Transmembrane</keyword>
<comment type="caution">
    <text evidence="2">The sequence shown here is derived from an EMBL/GenBank/DDBJ whole genome shotgun (WGS) entry which is preliminary data.</text>
</comment>